<protein>
    <recommendedName>
        <fullName evidence="5">SF3 helicase domain-containing protein</fullName>
    </recommendedName>
</protein>
<feature type="compositionally biased region" description="Basic and acidic residues" evidence="4">
    <location>
        <begin position="332"/>
        <end position="343"/>
    </location>
</feature>
<sequence>MSAHAVLDAALELHAAGYSVLPIRADGSKAPAVAWKPYITQRADEAQVRAWFDGTDHGLAVVQGAVSGRAELVELEGRAVDHLPDLAALARDTGLGDLWARLGAGWVERSPSGGFHWHYHLTDDDTVPGNAKLARRPSTPDELEAAPGARVQVLAETRGEGGYVVVAPTPGTHHPSGHPWVRLVGGPATAPVLTRDERDAFHALLRTLDAQDSAAETTASAPVAPHDPTAGITPGDDYENKTDWADILIPHGWTLSHTRGRTRYWIRPGKMHGQGLSATTGRADDRDRLYVFTSSTEFEQEVPYTKLGALAVLEHGGDHAAAAKALHDRGFGQRATAPRERALPDGPPPGGDLAGLIAPTDGATALAPAPTPAVRPQLHVVEPTTYSETDDGNALRLVDAHHPTIRYVPQRNAWVTWDGARWRWDDAGHVTELARTIARDLPDDDKQADRHKRASLSKRGIESMVALARSDRRTVTHLRDLDARPYELNTPAGVINLRTGTLTPPDPAALHTRTTTVAPDMDAPHPRWDAFLADTFAGDPAMTTYVQRLLGVSLVGVILEQLLPFAHGVGANGKTTLAGTVQRIVGVGDDGYSLNAPAELLLATRNAAHPTEIARLAGARLVFTSELEDGQAFAEAKVKMLTGKDTISGRFMGKDWFSFTPTHSLWLLANPKPEVRTGGPAFWRRVRLLGFEHIVPKEKRIADLEDRLVDEEGPAILAWLVRGAADYFAHGLDTPASVLAATDAYERDTDTVSRFVEDRCETGDPNAQHMQAKVAAVRAAYEAWCRAEDESPVTAKTFTQQLAAKFGVRSTRSMSARYYAGIRVTDVSSDADEPVTGQGALDDQGGW</sequence>
<dbReference type="SMART" id="SM00943">
    <property type="entry name" value="Prim-Pol"/>
    <property type="match status" value="1"/>
</dbReference>
<proteinExistence type="predicted"/>
<dbReference type="PATRIC" id="fig|1350482.3.peg.3101"/>
<evidence type="ECO:0000256" key="4">
    <source>
        <dbReference type="SAM" id="MobiDB-lite"/>
    </source>
</evidence>
<dbReference type="SMART" id="SM00885">
    <property type="entry name" value="D5_N"/>
    <property type="match status" value="1"/>
</dbReference>
<keyword evidence="1" id="KW-0547">Nucleotide-binding</keyword>
<reference evidence="6 7" key="1">
    <citation type="journal article" date="2015" name="Sci. Rep.">
        <title>Functional and structural properties of a novel cellulosome-like multienzyme complex: efficient glycoside hydrolysis of water-insoluble 7-xylosyl-10-deacetylpaclitaxel.</title>
        <authorList>
            <person name="Dou T.Y."/>
            <person name="Luan H.W."/>
            <person name="Ge G.B."/>
            <person name="Dong M.M."/>
            <person name="Zou H.F."/>
            <person name="He Y.Q."/>
            <person name="Cui P."/>
            <person name="Wang J.Y."/>
            <person name="Hao D.C."/>
            <person name="Yang S.L."/>
            <person name="Yang L."/>
        </authorList>
    </citation>
    <scope>NUCLEOTIDE SEQUENCE [LARGE SCALE GENOMIC DNA]</scope>
    <source>
        <strain evidence="6 7">F16</strain>
    </source>
</reference>
<evidence type="ECO:0000313" key="6">
    <source>
        <dbReference type="EMBL" id="KON72580.1"/>
    </source>
</evidence>
<dbReference type="SUPFAM" id="SSF56747">
    <property type="entry name" value="Prim-pol domain"/>
    <property type="match status" value="1"/>
</dbReference>
<dbReference type="Proteomes" id="UP000037387">
    <property type="component" value="Unassembled WGS sequence"/>
</dbReference>
<dbReference type="GO" id="GO:0016787">
    <property type="term" value="F:hydrolase activity"/>
    <property type="evidence" value="ECO:0007669"/>
    <property type="project" value="UniProtKB-KW"/>
</dbReference>
<dbReference type="Pfam" id="PF08706">
    <property type="entry name" value="D5_N"/>
    <property type="match status" value="1"/>
</dbReference>
<keyword evidence="7" id="KW-1185">Reference proteome</keyword>
<keyword evidence="3" id="KW-0067">ATP-binding</keyword>
<dbReference type="EMBL" id="ATNL01000011">
    <property type="protein sequence ID" value="KON72580.1"/>
    <property type="molecule type" value="Genomic_DNA"/>
</dbReference>
<dbReference type="Gene3D" id="3.40.50.300">
    <property type="entry name" value="P-loop containing nucleotide triphosphate hydrolases"/>
    <property type="match status" value="1"/>
</dbReference>
<evidence type="ECO:0000256" key="1">
    <source>
        <dbReference type="ARBA" id="ARBA00022741"/>
    </source>
</evidence>
<organism evidence="6 7">
    <name type="scientific">Cellulosimicrobium cellulans F16</name>
    <dbReference type="NCBI Taxonomy" id="1350482"/>
    <lineage>
        <taxon>Bacteria</taxon>
        <taxon>Bacillati</taxon>
        <taxon>Actinomycetota</taxon>
        <taxon>Actinomycetes</taxon>
        <taxon>Micrococcales</taxon>
        <taxon>Promicromonosporaceae</taxon>
        <taxon>Cellulosimicrobium</taxon>
    </lineage>
</organism>
<dbReference type="InterPro" id="IPR006500">
    <property type="entry name" value="Helicase_put_C_phage/plasmid"/>
</dbReference>
<keyword evidence="2" id="KW-0378">Hydrolase</keyword>
<dbReference type="InterPro" id="IPR014818">
    <property type="entry name" value="Phage/plasmid_primase_P4_C"/>
</dbReference>
<dbReference type="Gene3D" id="3.30.720.160">
    <property type="entry name" value="Bifunctional DNA primase/polymerase, N-terminal"/>
    <property type="match status" value="1"/>
</dbReference>
<evidence type="ECO:0000256" key="2">
    <source>
        <dbReference type="ARBA" id="ARBA00022801"/>
    </source>
</evidence>
<feature type="region of interest" description="Disordered" evidence="4">
    <location>
        <begin position="332"/>
        <end position="352"/>
    </location>
</feature>
<dbReference type="PANTHER" id="PTHR35372">
    <property type="entry name" value="ATP BINDING PROTEIN-RELATED"/>
    <property type="match status" value="1"/>
</dbReference>
<dbReference type="InterPro" id="IPR014015">
    <property type="entry name" value="Helicase_SF3_DNA-vir"/>
</dbReference>
<name>A0A0M0F4S8_CELCE</name>
<evidence type="ECO:0000256" key="3">
    <source>
        <dbReference type="ARBA" id="ARBA00022840"/>
    </source>
</evidence>
<dbReference type="InterPro" id="IPR051620">
    <property type="entry name" value="ORF904-like_C"/>
</dbReference>
<dbReference type="NCBIfam" id="TIGR01613">
    <property type="entry name" value="primase_Cterm"/>
    <property type="match status" value="1"/>
</dbReference>
<dbReference type="PANTHER" id="PTHR35372:SF2">
    <property type="entry name" value="SF3 HELICASE DOMAIN-CONTAINING PROTEIN"/>
    <property type="match status" value="1"/>
</dbReference>
<dbReference type="PROSITE" id="PS51206">
    <property type="entry name" value="SF3_HELICASE_1"/>
    <property type="match status" value="1"/>
</dbReference>
<gene>
    <name evidence="6" type="ORF">M768_13820</name>
</gene>
<evidence type="ECO:0000259" key="5">
    <source>
        <dbReference type="PROSITE" id="PS51206"/>
    </source>
</evidence>
<comment type="caution">
    <text evidence="6">The sequence shown here is derived from an EMBL/GenBank/DDBJ whole genome shotgun (WGS) entry which is preliminary data.</text>
</comment>
<accession>A0A0M0F4S8</accession>
<dbReference type="InterPro" id="IPR027417">
    <property type="entry name" value="P-loop_NTPase"/>
</dbReference>
<dbReference type="GO" id="GO:0005524">
    <property type="term" value="F:ATP binding"/>
    <property type="evidence" value="ECO:0007669"/>
    <property type="project" value="UniProtKB-KW"/>
</dbReference>
<dbReference type="AlphaFoldDB" id="A0A0M0F4S8"/>
<dbReference type="InterPro" id="IPR015330">
    <property type="entry name" value="DNA_primase/pol_bifunc_N"/>
</dbReference>
<evidence type="ECO:0000313" key="7">
    <source>
        <dbReference type="Proteomes" id="UP000037387"/>
    </source>
</evidence>
<feature type="domain" description="SF3 helicase" evidence="5">
    <location>
        <begin position="541"/>
        <end position="704"/>
    </location>
</feature>
<dbReference type="RefSeq" id="WP_053371097.1">
    <property type="nucleotide sequence ID" value="NZ_KQ435292.1"/>
</dbReference>